<protein>
    <recommendedName>
        <fullName evidence="7">Ubiquitin-like domain-containing protein</fullName>
    </recommendedName>
</protein>
<comment type="similarity">
    <text evidence="1">Belongs to the DDI1 family.</text>
</comment>
<organism evidence="5 6">
    <name type="scientific">Phakopsora pachyrhizi</name>
    <name type="common">Asian soybean rust disease fungus</name>
    <dbReference type="NCBI Taxonomy" id="170000"/>
    <lineage>
        <taxon>Eukaryota</taxon>
        <taxon>Fungi</taxon>
        <taxon>Dikarya</taxon>
        <taxon>Basidiomycota</taxon>
        <taxon>Pucciniomycotina</taxon>
        <taxon>Pucciniomycetes</taxon>
        <taxon>Pucciniales</taxon>
        <taxon>Phakopsoraceae</taxon>
        <taxon>Phakopsora</taxon>
    </lineage>
</organism>
<name>A0AAV0BSL3_PHAPC</name>
<dbReference type="CDD" id="cd01796">
    <property type="entry name" value="Ubl_Ddi1_like"/>
    <property type="match status" value="1"/>
</dbReference>
<sequence length="221" mass="25048">MRLTFIVDGVEEPFGIDVDPSITLGDLSGLLEIELRIPPEEQQIFHNGLLLIKPPESSLESCGIVTDEMLELRRRLIKNPALSQNLQSSSSNSQQSVAGGDIAHDLNRIRLQMLGDPTLMNQIRASNPELATAAETSPERFAHLMHNFQQQHNVSAKQRRLDEQLLNADPFDIEAQKRIEEHIRQERVWENMQHAIEFSPESFGRVTMLYVDVEVNGHPVK</sequence>
<dbReference type="GO" id="GO:0006289">
    <property type="term" value="P:nucleotide-excision repair"/>
    <property type="evidence" value="ECO:0007669"/>
    <property type="project" value="InterPro"/>
</dbReference>
<reference evidence="5" key="1">
    <citation type="submission" date="2022-06" db="EMBL/GenBank/DDBJ databases">
        <authorList>
            <consortium name="SYNGENTA / RWTH Aachen University"/>
        </authorList>
    </citation>
    <scope>NUCLEOTIDE SEQUENCE</scope>
</reference>
<dbReference type="InterPro" id="IPR036353">
    <property type="entry name" value="XPC-bd_sf"/>
</dbReference>
<keyword evidence="6" id="KW-1185">Reference proteome</keyword>
<evidence type="ECO:0000313" key="6">
    <source>
        <dbReference type="Proteomes" id="UP001153365"/>
    </source>
</evidence>
<proteinExistence type="inferred from homology"/>
<dbReference type="GO" id="GO:0004190">
    <property type="term" value="F:aspartic-type endopeptidase activity"/>
    <property type="evidence" value="ECO:0007669"/>
    <property type="project" value="UniProtKB-KW"/>
</dbReference>
<evidence type="ECO:0000256" key="1">
    <source>
        <dbReference type="ARBA" id="ARBA00009136"/>
    </source>
</evidence>
<dbReference type="InterPro" id="IPR029071">
    <property type="entry name" value="Ubiquitin-like_domsf"/>
</dbReference>
<dbReference type="Proteomes" id="UP001153365">
    <property type="component" value="Unassembled WGS sequence"/>
</dbReference>
<dbReference type="SUPFAM" id="SSF54236">
    <property type="entry name" value="Ubiquitin-like"/>
    <property type="match status" value="1"/>
</dbReference>
<gene>
    <name evidence="5" type="ORF">PPACK8108_LOCUS25302</name>
</gene>
<evidence type="ECO:0000313" key="5">
    <source>
        <dbReference type="EMBL" id="CAH7690065.1"/>
    </source>
</evidence>
<keyword evidence="2" id="KW-0645">Protease</keyword>
<evidence type="ECO:0000256" key="2">
    <source>
        <dbReference type="ARBA" id="ARBA00022670"/>
    </source>
</evidence>
<feature type="non-terminal residue" evidence="5">
    <location>
        <position position="221"/>
    </location>
</feature>
<dbReference type="AlphaFoldDB" id="A0AAV0BSL3"/>
<dbReference type="SUPFAM" id="SSF101238">
    <property type="entry name" value="XPC-binding domain"/>
    <property type="match status" value="1"/>
</dbReference>
<keyword evidence="3" id="KW-0064">Aspartyl protease</keyword>
<evidence type="ECO:0000256" key="4">
    <source>
        <dbReference type="ARBA" id="ARBA00022801"/>
    </source>
</evidence>
<dbReference type="GO" id="GO:0043161">
    <property type="term" value="P:proteasome-mediated ubiquitin-dependent protein catabolic process"/>
    <property type="evidence" value="ECO:0007669"/>
    <property type="project" value="InterPro"/>
</dbReference>
<comment type="caution">
    <text evidence="5">The sequence shown here is derived from an EMBL/GenBank/DDBJ whole genome shotgun (WGS) entry which is preliminary data.</text>
</comment>
<accession>A0AAV0BSL3</accession>
<dbReference type="PANTHER" id="PTHR12917:SF1">
    <property type="entry name" value="AT13091P"/>
    <property type="match status" value="1"/>
</dbReference>
<dbReference type="GO" id="GO:0003684">
    <property type="term" value="F:damaged DNA binding"/>
    <property type="evidence" value="ECO:0007669"/>
    <property type="project" value="InterPro"/>
</dbReference>
<keyword evidence="4" id="KW-0378">Hydrolase</keyword>
<evidence type="ECO:0000256" key="3">
    <source>
        <dbReference type="ARBA" id="ARBA00022750"/>
    </source>
</evidence>
<dbReference type="EMBL" id="CALTRL010006197">
    <property type="protein sequence ID" value="CAH7690065.1"/>
    <property type="molecule type" value="Genomic_DNA"/>
</dbReference>
<dbReference type="InterPro" id="IPR033882">
    <property type="entry name" value="DDI1_N"/>
</dbReference>
<dbReference type="PANTHER" id="PTHR12917">
    <property type="entry name" value="ASPARTYL PROTEASE DDI-RELATED"/>
    <property type="match status" value="1"/>
</dbReference>
<dbReference type="Gene3D" id="3.10.20.90">
    <property type="entry name" value="Phosphatidylinositol 3-kinase Catalytic Subunit, Chain A, domain 1"/>
    <property type="match status" value="1"/>
</dbReference>
<evidence type="ECO:0008006" key="7">
    <source>
        <dbReference type="Google" id="ProtNLM"/>
    </source>
</evidence>